<dbReference type="InterPro" id="IPR008949">
    <property type="entry name" value="Isoprenoid_synthase_dom_sf"/>
</dbReference>
<organism evidence="1">
    <name type="scientific">Campylobacter jejuni</name>
    <dbReference type="NCBI Taxonomy" id="197"/>
    <lineage>
        <taxon>Bacteria</taxon>
        <taxon>Pseudomonadati</taxon>
        <taxon>Campylobacterota</taxon>
        <taxon>Epsilonproteobacteria</taxon>
        <taxon>Campylobacterales</taxon>
        <taxon>Campylobacteraceae</taxon>
        <taxon>Campylobacter</taxon>
    </lineage>
</organism>
<dbReference type="SUPFAM" id="SSF48576">
    <property type="entry name" value="Terpenoid synthases"/>
    <property type="match status" value="1"/>
</dbReference>
<proteinExistence type="predicted"/>
<evidence type="ECO:0000313" key="1">
    <source>
        <dbReference type="EMBL" id="ECK4413977.1"/>
    </source>
</evidence>
<name>A0A5Y5LWF8_CAMJU</name>
<protein>
    <submittedName>
        <fullName evidence="1">Polyprenyl synthetase family protein</fullName>
    </submittedName>
</protein>
<dbReference type="Gene3D" id="1.10.600.10">
    <property type="entry name" value="Farnesyl Diphosphate Synthase"/>
    <property type="match status" value="1"/>
</dbReference>
<dbReference type="EMBL" id="AAJBVI010000013">
    <property type="protein sequence ID" value="ECK4413977.1"/>
    <property type="molecule type" value="Genomic_DNA"/>
</dbReference>
<dbReference type="AlphaFoldDB" id="A0A5Y5LWF8"/>
<accession>A0A5Y5LWF8</accession>
<feature type="non-terminal residue" evidence="1">
    <location>
        <position position="1"/>
    </location>
</feature>
<comment type="caution">
    <text evidence="1">The sequence shown here is derived from an EMBL/GenBank/DDBJ whole genome shotgun (WGS) entry which is preliminary data.</text>
</comment>
<gene>
    <name evidence="1" type="ORF">FRM11_02595</name>
</gene>
<sequence>NLQEQDRIYLQTLFKKDLNENEKEWLKTKFEEQKALEKAILEAKTYAKKARKAIEKYDNNKLNDIIKAMIDREF</sequence>
<reference evidence="1" key="1">
    <citation type="submission" date="2019-08" db="EMBL/GenBank/DDBJ databases">
        <authorList>
            <consortium name="PulseNet: The National Subtyping Network for Foodborne Disease Surveillance"/>
            <person name="Tarr C.L."/>
            <person name="Trees E."/>
            <person name="Katz L.S."/>
            <person name="Carleton-Romer H.A."/>
            <person name="Stroika S."/>
            <person name="Kucerova Z."/>
            <person name="Roache K.F."/>
            <person name="Sabol A.L."/>
            <person name="Besser J."/>
            <person name="Gerner-Smidt P."/>
        </authorList>
    </citation>
    <scope>NUCLEOTIDE SEQUENCE</scope>
    <source>
        <strain evidence="1">PNUSAC010494</strain>
    </source>
</reference>